<dbReference type="OrthoDB" id="2422440at2759"/>
<dbReference type="Proteomes" id="UP001153555">
    <property type="component" value="Unassembled WGS sequence"/>
</dbReference>
<evidence type="ECO:0000313" key="2">
    <source>
        <dbReference type="EMBL" id="CAA0834262.1"/>
    </source>
</evidence>
<dbReference type="PANTHER" id="PTHR47718">
    <property type="entry name" value="OS01G0519700 PROTEIN"/>
    <property type="match status" value="1"/>
</dbReference>
<sequence length="367" mass="42407">WITPVNGTPFFKLKEKVKFTKIALLIWSSSFQSQHQRLMAELTHKLETINADKTEDNWDEWIKTRRELNKVHSQEEVSLEDFGGDGIDYSSAFNTTTFFVSDEAAIDDAKSTALLNGFNLTISKHTKGRRLKILKCNRGERYRRKKKVDVASRKSKTNKCQCPFEIRVKRVPGTQFWMIHKCLNEEKGFHNHSFAVYPEGHRQSSGISQSSKKIICDMSAAHVTPANILAVVQEKNPGDHATVRQIYNYRDMLQKECFEGRDVTTQLLHLARSSSYIVYTDFHPDTNALTHIFMAHPDSVRLFQTYHLYVGIDSTYKTNRYKMPLVEMIGMTPCNNNFLIAYALVKDEKEVSYDWVLHKLRLLIGSE</sequence>
<dbReference type="PANTHER" id="PTHR47718:SF3">
    <property type="entry name" value="PROTEIN FAR1-RELATED SEQUENCE 5-LIKE"/>
    <property type="match status" value="1"/>
</dbReference>
<feature type="non-terminal residue" evidence="2">
    <location>
        <position position="367"/>
    </location>
</feature>
<accession>A0A9N7NGW5</accession>
<dbReference type="InterPro" id="IPR018289">
    <property type="entry name" value="MULE_transposase_dom"/>
</dbReference>
<evidence type="ECO:0000313" key="3">
    <source>
        <dbReference type="Proteomes" id="UP001153555"/>
    </source>
</evidence>
<organism evidence="2 3">
    <name type="scientific">Striga hermonthica</name>
    <name type="common">Purple witchweed</name>
    <name type="synonym">Buchnera hermonthica</name>
    <dbReference type="NCBI Taxonomy" id="68872"/>
    <lineage>
        <taxon>Eukaryota</taxon>
        <taxon>Viridiplantae</taxon>
        <taxon>Streptophyta</taxon>
        <taxon>Embryophyta</taxon>
        <taxon>Tracheophyta</taxon>
        <taxon>Spermatophyta</taxon>
        <taxon>Magnoliopsida</taxon>
        <taxon>eudicotyledons</taxon>
        <taxon>Gunneridae</taxon>
        <taxon>Pentapetalae</taxon>
        <taxon>asterids</taxon>
        <taxon>lamiids</taxon>
        <taxon>Lamiales</taxon>
        <taxon>Orobanchaceae</taxon>
        <taxon>Buchnereae</taxon>
        <taxon>Striga</taxon>
    </lineage>
</organism>
<name>A0A9N7NGW5_STRHE</name>
<dbReference type="AlphaFoldDB" id="A0A9N7NGW5"/>
<feature type="non-terminal residue" evidence="2">
    <location>
        <position position="1"/>
    </location>
</feature>
<protein>
    <recommendedName>
        <fullName evidence="1">MULE transposase domain-containing protein</fullName>
    </recommendedName>
</protein>
<gene>
    <name evidence="2" type="ORF">SHERM_29501</name>
</gene>
<dbReference type="EMBL" id="CACSLK010027843">
    <property type="protein sequence ID" value="CAA0834262.1"/>
    <property type="molecule type" value="Genomic_DNA"/>
</dbReference>
<feature type="domain" description="MULE transposase" evidence="1">
    <location>
        <begin position="310"/>
        <end position="361"/>
    </location>
</feature>
<dbReference type="Pfam" id="PF10551">
    <property type="entry name" value="MULE"/>
    <property type="match status" value="1"/>
</dbReference>
<comment type="caution">
    <text evidence="2">The sequence shown here is derived from an EMBL/GenBank/DDBJ whole genome shotgun (WGS) entry which is preliminary data.</text>
</comment>
<proteinExistence type="predicted"/>
<reference evidence="2" key="1">
    <citation type="submission" date="2019-12" db="EMBL/GenBank/DDBJ databases">
        <authorList>
            <person name="Scholes J."/>
        </authorList>
    </citation>
    <scope>NUCLEOTIDE SEQUENCE</scope>
</reference>
<evidence type="ECO:0000259" key="1">
    <source>
        <dbReference type="Pfam" id="PF10551"/>
    </source>
</evidence>
<keyword evidence="3" id="KW-1185">Reference proteome</keyword>